<feature type="signal peptide" evidence="1">
    <location>
        <begin position="1"/>
        <end position="22"/>
    </location>
</feature>
<geneLocation type="plasmid" evidence="2 3">
    <name>pDATS02</name>
</geneLocation>
<evidence type="ECO:0008006" key="4">
    <source>
        <dbReference type="Google" id="ProtNLM"/>
    </source>
</evidence>
<gene>
    <name evidence="2" type="ORF">M8445_16745</name>
</gene>
<name>A0ABY7V5Y5_9DEIO</name>
<evidence type="ECO:0000313" key="3">
    <source>
        <dbReference type="Proteomes" id="UP001217044"/>
    </source>
</evidence>
<dbReference type="Proteomes" id="UP001217044">
    <property type="component" value="Plasmid pDATS02"/>
</dbReference>
<organism evidence="2 3">
    <name type="scientific">Deinococcus aquaticus</name>
    <dbReference type="NCBI Taxonomy" id="328692"/>
    <lineage>
        <taxon>Bacteria</taxon>
        <taxon>Thermotogati</taxon>
        <taxon>Deinococcota</taxon>
        <taxon>Deinococci</taxon>
        <taxon>Deinococcales</taxon>
        <taxon>Deinococcaceae</taxon>
        <taxon>Deinococcus</taxon>
    </lineage>
</organism>
<protein>
    <recommendedName>
        <fullName evidence="4">Secreted protein</fullName>
    </recommendedName>
</protein>
<dbReference type="EMBL" id="CP115167">
    <property type="protein sequence ID" value="WDA60614.1"/>
    <property type="molecule type" value="Genomic_DNA"/>
</dbReference>
<feature type="chain" id="PRO_5046762313" description="Secreted protein" evidence="1">
    <location>
        <begin position="23"/>
        <end position="81"/>
    </location>
</feature>
<sequence length="81" mass="7688">MKKFIVPVVLMLSALLAAPATAAVADVPAGQTIVVPVVPTAPVHTAPVPALPGPVLPVPVDPNSGGGASAMSDGVGPCGGC</sequence>
<evidence type="ECO:0000313" key="2">
    <source>
        <dbReference type="EMBL" id="WDA60614.1"/>
    </source>
</evidence>
<reference evidence="2 3" key="1">
    <citation type="submission" date="2022-12" db="EMBL/GenBank/DDBJ databases">
        <title>Genome Sequence of Deinococcus aquaticus Type Strain PB314.</title>
        <authorList>
            <person name="Albert C."/>
            <person name="Hill J."/>
            <person name="Boren L."/>
            <person name="Scholz-Ng S."/>
            <person name="Fatema N."/>
            <person name="Grosso R."/>
            <person name="Soboslay E."/>
            <person name="Tuohy J."/>
        </authorList>
    </citation>
    <scope>NUCLEOTIDE SEQUENCE [LARGE SCALE GENOMIC DNA]</scope>
    <source>
        <strain evidence="2 3">PB-314</strain>
        <plasmid evidence="2 3">pDATS02</plasmid>
    </source>
</reference>
<dbReference type="RefSeq" id="WP_273991362.1">
    <property type="nucleotide sequence ID" value="NZ_BAABQT010000029.1"/>
</dbReference>
<accession>A0ABY7V5Y5</accession>
<proteinExistence type="predicted"/>
<keyword evidence="1" id="KW-0732">Signal</keyword>
<keyword evidence="2" id="KW-0614">Plasmid</keyword>
<evidence type="ECO:0000256" key="1">
    <source>
        <dbReference type="SAM" id="SignalP"/>
    </source>
</evidence>
<keyword evidence="3" id="KW-1185">Reference proteome</keyword>